<feature type="signal peptide" evidence="1">
    <location>
        <begin position="1"/>
        <end position="26"/>
    </location>
</feature>
<evidence type="ECO:0000256" key="1">
    <source>
        <dbReference type="SAM" id="SignalP"/>
    </source>
</evidence>
<dbReference type="OrthoDB" id="9762066at2"/>
<dbReference type="AlphaFoldDB" id="A0A517YTC4"/>
<dbReference type="InterPro" id="IPR017853">
    <property type="entry name" value="GH"/>
</dbReference>
<dbReference type="GO" id="GO:0004553">
    <property type="term" value="F:hydrolase activity, hydrolyzing O-glycosyl compounds"/>
    <property type="evidence" value="ECO:0007669"/>
    <property type="project" value="InterPro"/>
</dbReference>
<dbReference type="RefSeq" id="WP_145076542.1">
    <property type="nucleotide sequence ID" value="NZ_CP036425.1"/>
</dbReference>
<accession>A0A517YTC4</accession>
<keyword evidence="4" id="KW-1185">Reference proteome</keyword>
<dbReference type="EMBL" id="CP036425">
    <property type="protein sequence ID" value="QDU33478.1"/>
    <property type="molecule type" value="Genomic_DNA"/>
</dbReference>
<evidence type="ECO:0000259" key="2">
    <source>
        <dbReference type="Pfam" id="PF02836"/>
    </source>
</evidence>
<reference evidence="3 4" key="1">
    <citation type="submission" date="2019-02" db="EMBL/GenBank/DDBJ databases">
        <title>Deep-cultivation of Planctomycetes and their phenomic and genomic characterization uncovers novel biology.</title>
        <authorList>
            <person name="Wiegand S."/>
            <person name="Jogler M."/>
            <person name="Boedeker C."/>
            <person name="Pinto D."/>
            <person name="Vollmers J."/>
            <person name="Rivas-Marin E."/>
            <person name="Kohn T."/>
            <person name="Peeters S.H."/>
            <person name="Heuer A."/>
            <person name="Rast P."/>
            <person name="Oberbeckmann S."/>
            <person name="Bunk B."/>
            <person name="Jeske O."/>
            <person name="Meyerdierks A."/>
            <person name="Storesund J.E."/>
            <person name="Kallscheuer N."/>
            <person name="Luecker S."/>
            <person name="Lage O.M."/>
            <person name="Pohl T."/>
            <person name="Merkel B.J."/>
            <person name="Hornburger P."/>
            <person name="Mueller R.-W."/>
            <person name="Bruemmer F."/>
            <person name="Labrenz M."/>
            <person name="Spormann A.M."/>
            <person name="Op den Camp H."/>
            <person name="Overmann J."/>
            <person name="Amann R."/>
            <person name="Jetten M.S.M."/>
            <person name="Mascher T."/>
            <person name="Medema M.H."/>
            <person name="Devos D.P."/>
            <person name="Kaster A.-K."/>
            <person name="Ovreas L."/>
            <person name="Rohde M."/>
            <person name="Galperin M.Y."/>
            <person name="Jogler C."/>
        </authorList>
    </citation>
    <scope>NUCLEOTIDE SEQUENCE [LARGE SCALE GENOMIC DNA]</scope>
    <source>
        <strain evidence="3 4">KS4</strain>
    </source>
</reference>
<dbReference type="InterPro" id="IPR006103">
    <property type="entry name" value="Glyco_hydro_2_cat"/>
</dbReference>
<gene>
    <name evidence="3" type="ORF">KS4_15260</name>
</gene>
<dbReference type="SUPFAM" id="SSF51445">
    <property type="entry name" value="(Trans)glycosidases"/>
    <property type="match status" value="1"/>
</dbReference>
<keyword evidence="1" id="KW-0732">Signal</keyword>
<evidence type="ECO:0000313" key="3">
    <source>
        <dbReference type="EMBL" id="QDU33478.1"/>
    </source>
</evidence>
<evidence type="ECO:0000313" key="4">
    <source>
        <dbReference type="Proteomes" id="UP000317369"/>
    </source>
</evidence>
<dbReference type="Proteomes" id="UP000317369">
    <property type="component" value="Chromosome"/>
</dbReference>
<dbReference type="Pfam" id="PF02836">
    <property type="entry name" value="Glyco_hydro_2_C"/>
    <property type="match status" value="1"/>
</dbReference>
<sequence precursor="true">MFRFARTISVVASLLLTLLLNVTLNAEPSSTKLEKNGKFWSLIHNGKPYRIKGAGGQVYLEQVIQAGGNSIRTWGVNDNTQNILDDAFAKNITVTFGIWLGHERHGFDYSDPDKVKKQIDKVENAVLKYKDHPALLIWGLGNEMEWKNNNPDVYKAVNDIAKRVKQLDPNHPTMTVIAELGKNGSKINALNKYCPDIDIIGINTYGGVNTVLNRYRKAGGTRPVIITEYAGPRDKESKKTSWDAPIEDTSTQKAHDYYNGYKNTVLSNPDLTLGSYAFKWGEKQQTTATWVGMFLPDGTRLAPVDTMTQLWSGKPPKNKCPKITKLKLLGEDIAKPNQYITVLLKAHDPDDDPLQIEWILRAADGKTKDGGDYEQLNAIHTIKPERISDTIVRIKMPHAQRPYRLFVYIRDGQGNGAVGNIPLLVKALK</sequence>
<feature type="chain" id="PRO_5022000320" evidence="1">
    <location>
        <begin position="27"/>
        <end position="429"/>
    </location>
</feature>
<organism evidence="3 4">
    <name type="scientific">Poriferisphaera corsica</name>
    <dbReference type="NCBI Taxonomy" id="2528020"/>
    <lineage>
        <taxon>Bacteria</taxon>
        <taxon>Pseudomonadati</taxon>
        <taxon>Planctomycetota</taxon>
        <taxon>Phycisphaerae</taxon>
        <taxon>Phycisphaerales</taxon>
        <taxon>Phycisphaeraceae</taxon>
        <taxon>Poriferisphaera</taxon>
    </lineage>
</organism>
<feature type="domain" description="Glycoside hydrolase family 2 catalytic" evidence="2">
    <location>
        <begin position="107"/>
        <end position="230"/>
    </location>
</feature>
<dbReference type="Gene3D" id="3.20.20.80">
    <property type="entry name" value="Glycosidases"/>
    <property type="match status" value="1"/>
</dbReference>
<proteinExistence type="predicted"/>
<dbReference type="KEGG" id="pcor:KS4_15260"/>
<keyword evidence="3" id="KW-0378">Hydrolase</keyword>
<name>A0A517YTC4_9BACT</name>
<dbReference type="GO" id="GO:0005975">
    <property type="term" value="P:carbohydrate metabolic process"/>
    <property type="evidence" value="ECO:0007669"/>
    <property type="project" value="InterPro"/>
</dbReference>
<protein>
    <submittedName>
        <fullName evidence="3">Glycosyl hydrolases family 2, TIM barrel domain</fullName>
    </submittedName>
</protein>